<evidence type="ECO:0000313" key="1">
    <source>
        <dbReference type="EMBL" id="KIK99151.1"/>
    </source>
</evidence>
<dbReference type="InParanoid" id="A0A0D0E482"/>
<gene>
    <name evidence="1" type="ORF">PAXRUDRAFT_575503</name>
</gene>
<dbReference type="AlphaFoldDB" id="A0A0D0E482"/>
<reference evidence="2" key="2">
    <citation type="submission" date="2015-01" db="EMBL/GenBank/DDBJ databases">
        <title>Evolutionary Origins and Diversification of the Mycorrhizal Mutualists.</title>
        <authorList>
            <consortium name="DOE Joint Genome Institute"/>
            <consortium name="Mycorrhizal Genomics Consortium"/>
            <person name="Kohler A."/>
            <person name="Kuo A."/>
            <person name="Nagy L.G."/>
            <person name="Floudas D."/>
            <person name="Copeland A."/>
            <person name="Barry K.W."/>
            <person name="Cichocki N."/>
            <person name="Veneault-Fourrey C."/>
            <person name="LaButti K."/>
            <person name="Lindquist E.A."/>
            <person name="Lipzen A."/>
            <person name="Lundell T."/>
            <person name="Morin E."/>
            <person name="Murat C."/>
            <person name="Riley R."/>
            <person name="Ohm R."/>
            <person name="Sun H."/>
            <person name="Tunlid A."/>
            <person name="Henrissat B."/>
            <person name="Grigoriev I.V."/>
            <person name="Hibbett D.S."/>
            <person name="Martin F."/>
        </authorList>
    </citation>
    <scope>NUCLEOTIDE SEQUENCE [LARGE SCALE GENOMIC DNA]</scope>
    <source>
        <strain evidence="2">Ve08.2h10</strain>
    </source>
</reference>
<sequence>MTYESLLSVSGRASGGYSGLVMHPFFFQARFRSFSLGPVANHVKIYELDVDLLYSFQHPNVLYRLLRVVIDSFPGTSESTELKNMCNVLEPRALCRKLFVFIAASIIIIHISPLEHSSRPSSIGRKPIQSNLIPPHCEVQHLSAEEQGNTTLNKRVHSWWKTSPVIVAHFWHNSPWRA</sequence>
<protein>
    <submittedName>
        <fullName evidence="1">Uncharacterized protein</fullName>
    </submittedName>
</protein>
<proteinExistence type="predicted"/>
<organism evidence="1 2">
    <name type="scientific">Paxillus rubicundulus Ve08.2h10</name>
    <dbReference type="NCBI Taxonomy" id="930991"/>
    <lineage>
        <taxon>Eukaryota</taxon>
        <taxon>Fungi</taxon>
        <taxon>Dikarya</taxon>
        <taxon>Basidiomycota</taxon>
        <taxon>Agaricomycotina</taxon>
        <taxon>Agaricomycetes</taxon>
        <taxon>Agaricomycetidae</taxon>
        <taxon>Boletales</taxon>
        <taxon>Paxilineae</taxon>
        <taxon>Paxillaceae</taxon>
        <taxon>Paxillus</taxon>
    </lineage>
</organism>
<dbReference type="EMBL" id="KN824868">
    <property type="protein sequence ID" value="KIK99151.1"/>
    <property type="molecule type" value="Genomic_DNA"/>
</dbReference>
<accession>A0A0D0E482</accession>
<reference evidence="1 2" key="1">
    <citation type="submission" date="2014-04" db="EMBL/GenBank/DDBJ databases">
        <authorList>
            <consortium name="DOE Joint Genome Institute"/>
            <person name="Kuo A."/>
            <person name="Kohler A."/>
            <person name="Jargeat P."/>
            <person name="Nagy L.G."/>
            <person name="Floudas D."/>
            <person name="Copeland A."/>
            <person name="Barry K.W."/>
            <person name="Cichocki N."/>
            <person name="Veneault-Fourrey C."/>
            <person name="LaButti K."/>
            <person name="Lindquist E.A."/>
            <person name="Lipzen A."/>
            <person name="Lundell T."/>
            <person name="Morin E."/>
            <person name="Murat C."/>
            <person name="Sun H."/>
            <person name="Tunlid A."/>
            <person name="Henrissat B."/>
            <person name="Grigoriev I.V."/>
            <person name="Hibbett D.S."/>
            <person name="Martin F."/>
            <person name="Nordberg H.P."/>
            <person name="Cantor M.N."/>
            <person name="Hua S.X."/>
        </authorList>
    </citation>
    <scope>NUCLEOTIDE SEQUENCE [LARGE SCALE GENOMIC DNA]</scope>
    <source>
        <strain evidence="1 2">Ve08.2h10</strain>
    </source>
</reference>
<name>A0A0D0E482_9AGAM</name>
<dbReference type="HOGENOM" id="CLU_1511079_0_0_1"/>
<keyword evidence="2" id="KW-1185">Reference proteome</keyword>
<dbReference type="Proteomes" id="UP000054538">
    <property type="component" value="Unassembled WGS sequence"/>
</dbReference>
<evidence type="ECO:0000313" key="2">
    <source>
        <dbReference type="Proteomes" id="UP000054538"/>
    </source>
</evidence>